<dbReference type="RefSeq" id="WP_369260898.1">
    <property type="nucleotide sequence ID" value="NZ_CP163440.1"/>
</dbReference>
<evidence type="ECO:0008006" key="3">
    <source>
        <dbReference type="Google" id="ProtNLM"/>
    </source>
</evidence>
<evidence type="ECO:0000313" key="2">
    <source>
        <dbReference type="EMBL" id="XDQ64217.1"/>
    </source>
</evidence>
<protein>
    <recommendedName>
        <fullName evidence="3">HTH merR-type domain-containing protein</fullName>
    </recommendedName>
</protein>
<proteinExistence type="predicted"/>
<feature type="region of interest" description="Disordered" evidence="1">
    <location>
        <begin position="149"/>
        <end position="178"/>
    </location>
</feature>
<evidence type="ECO:0000256" key="1">
    <source>
        <dbReference type="SAM" id="MobiDB-lite"/>
    </source>
</evidence>
<dbReference type="AlphaFoldDB" id="A0AB39S9G1"/>
<gene>
    <name evidence="2" type="ORF">AB5J50_27275</name>
</gene>
<feature type="compositionally biased region" description="Gly residues" evidence="1">
    <location>
        <begin position="157"/>
        <end position="175"/>
    </location>
</feature>
<accession>A0AB39S9G1</accession>
<organism evidence="2">
    <name type="scientific">Streptomyces sp. R35</name>
    <dbReference type="NCBI Taxonomy" id="3238630"/>
    <lineage>
        <taxon>Bacteria</taxon>
        <taxon>Bacillati</taxon>
        <taxon>Actinomycetota</taxon>
        <taxon>Actinomycetes</taxon>
        <taxon>Kitasatosporales</taxon>
        <taxon>Streptomycetaceae</taxon>
        <taxon>Streptomyces</taxon>
    </lineage>
</organism>
<name>A0AB39S9G1_9ACTN</name>
<dbReference type="EMBL" id="CP163440">
    <property type="protein sequence ID" value="XDQ64217.1"/>
    <property type="molecule type" value="Genomic_DNA"/>
</dbReference>
<sequence length="256" mass="26676">MHHTVDGAGCRTPKAALAAALAELPRLHREIEYVLVPVVTSRGERVSGSKNFGLAFNEKASAVRTAMVGVLASWAGAVTRLVETAPPERAVGPLAAFLLRHLDVLVDHPAVADLAEELDRLVADARRVTRPPGERSRITIGRCPRPGCGSVVESRVGDGGGDRSGGGDGDGGGDVRCGSGHTWPAREWLALRRSLAANGAAPAFEGRTLPTRLAAQAAGVPEATVRKWASRGKLTRHGSPSRAEYDVAELAALAAG</sequence>
<reference evidence="2" key="1">
    <citation type="submission" date="2024-07" db="EMBL/GenBank/DDBJ databases">
        <authorList>
            <person name="Yu S.T."/>
        </authorList>
    </citation>
    <scope>NUCLEOTIDE SEQUENCE</scope>
    <source>
        <strain evidence="2">R35</strain>
    </source>
</reference>